<gene>
    <name evidence="1" type="ORF">RhiirA4_478831</name>
</gene>
<keyword evidence="2" id="KW-1185">Reference proteome</keyword>
<dbReference type="AlphaFoldDB" id="A0A2I1HFK2"/>
<evidence type="ECO:0000313" key="2">
    <source>
        <dbReference type="Proteomes" id="UP000234323"/>
    </source>
</evidence>
<organism evidence="1 2">
    <name type="scientific">Rhizophagus irregularis</name>
    <dbReference type="NCBI Taxonomy" id="588596"/>
    <lineage>
        <taxon>Eukaryota</taxon>
        <taxon>Fungi</taxon>
        <taxon>Fungi incertae sedis</taxon>
        <taxon>Mucoromycota</taxon>
        <taxon>Glomeromycotina</taxon>
        <taxon>Glomeromycetes</taxon>
        <taxon>Glomerales</taxon>
        <taxon>Glomeraceae</taxon>
        <taxon>Rhizophagus</taxon>
    </lineage>
</organism>
<accession>A0A2I1HFK2</accession>
<comment type="caution">
    <text evidence="1">The sequence shown here is derived from an EMBL/GenBank/DDBJ whole genome shotgun (WGS) entry which is preliminary data.</text>
</comment>
<feature type="non-terminal residue" evidence="1">
    <location>
        <position position="50"/>
    </location>
</feature>
<name>A0A2I1HFK2_9GLOM</name>
<reference evidence="1 2" key="1">
    <citation type="submission" date="2015-10" db="EMBL/GenBank/DDBJ databases">
        <title>Genome analyses suggest a sexual origin of heterokaryosis in a supposedly ancient asexual fungus.</title>
        <authorList>
            <person name="Ropars J."/>
            <person name="Sedzielewska K."/>
            <person name="Noel J."/>
            <person name="Charron P."/>
            <person name="Farinelli L."/>
            <person name="Marton T."/>
            <person name="Kruger M."/>
            <person name="Pelin A."/>
            <person name="Brachmann A."/>
            <person name="Corradi N."/>
        </authorList>
    </citation>
    <scope>NUCLEOTIDE SEQUENCE [LARGE SCALE GENOMIC DNA]</scope>
    <source>
        <strain evidence="1 2">A4</strain>
    </source>
</reference>
<dbReference type="EMBL" id="LLXI01002627">
    <property type="protein sequence ID" value="PKY57635.1"/>
    <property type="molecule type" value="Genomic_DNA"/>
</dbReference>
<sequence>MENTQFSELYETFTSGQFNNQGVRVYVCQNKADKWVEVSDGLNSDLKIME</sequence>
<proteinExistence type="predicted"/>
<evidence type="ECO:0000313" key="1">
    <source>
        <dbReference type="EMBL" id="PKY57635.1"/>
    </source>
</evidence>
<dbReference type="Proteomes" id="UP000234323">
    <property type="component" value="Unassembled WGS sequence"/>
</dbReference>
<protein>
    <submittedName>
        <fullName evidence="1">Uncharacterized protein</fullName>
    </submittedName>
</protein>